<dbReference type="OrthoDB" id="9811314at2"/>
<evidence type="ECO:0000313" key="12">
    <source>
        <dbReference type="EMBL" id="PVX57523.1"/>
    </source>
</evidence>
<feature type="chain" id="PRO_5015440128" evidence="9">
    <location>
        <begin position="23"/>
        <end position="936"/>
    </location>
</feature>
<keyword evidence="6" id="KW-0862">Zinc</keyword>
<keyword evidence="3 12" id="KW-0645">Protease</keyword>
<evidence type="ECO:0000256" key="8">
    <source>
        <dbReference type="RuleBase" id="RU004447"/>
    </source>
</evidence>
<evidence type="ECO:0000256" key="1">
    <source>
        <dbReference type="ARBA" id="ARBA00001947"/>
    </source>
</evidence>
<evidence type="ECO:0000256" key="7">
    <source>
        <dbReference type="ARBA" id="ARBA00023049"/>
    </source>
</evidence>
<dbReference type="PROSITE" id="PS00143">
    <property type="entry name" value="INSULINASE"/>
    <property type="match status" value="1"/>
</dbReference>
<dbReference type="Proteomes" id="UP000245870">
    <property type="component" value="Unassembled WGS sequence"/>
</dbReference>
<name>A0A2U0UIR5_9BACT</name>
<evidence type="ECO:0000256" key="9">
    <source>
        <dbReference type="SAM" id="SignalP"/>
    </source>
</evidence>
<feature type="domain" description="Peptidase M16 C-terminal" evidence="11">
    <location>
        <begin position="691"/>
        <end position="869"/>
    </location>
</feature>
<keyword evidence="4" id="KW-0479">Metal-binding</keyword>
<dbReference type="GO" id="GO:0006508">
    <property type="term" value="P:proteolysis"/>
    <property type="evidence" value="ECO:0007669"/>
    <property type="project" value="UniProtKB-KW"/>
</dbReference>
<dbReference type="SUPFAM" id="SSF63411">
    <property type="entry name" value="LuxS/MPP-like metallohydrolase"/>
    <property type="match status" value="4"/>
</dbReference>
<dbReference type="Pfam" id="PF00675">
    <property type="entry name" value="Peptidase_M16"/>
    <property type="match status" value="1"/>
</dbReference>
<feature type="domain" description="Peptidase M16 C-terminal" evidence="11">
    <location>
        <begin position="210"/>
        <end position="395"/>
    </location>
</feature>
<evidence type="ECO:0000256" key="3">
    <source>
        <dbReference type="ARBA" id="ARBA00022670"/>
    </source>
</evidence>
<dbReference type="InterPro" id="IPR011249">
    <property type="entry name" value="Metalloenz_LuxS/M16"/>
</dbReference>
<evidence type="ECO:0000256" key="2">
    <source>
        <dbReference type="ARBA" id="ARBA00007261"/>
    </source>
</evidence>
<dbReference type="InterPro" id="IPR001431">
    <property type="entry name" value="Pept_M16_Zn_BS"/>
</dbReference>
<dbReference type="RefSeq" id="WP_116616023.1">
    <property type="nucleotide sequence ID" value="NZ_QENY01000004.1"/>
</dbReference>
<dbReference type="AlphaFoldDB" id="A0A2U0UIR5"/>
<evidence type="ECO:0000313" key="13">
    <source>
        <dbReference type="Proteomes" id="UP000245870"/>
    </source>
</evidence>
<evidence type="ECO:0000256" key="4">
    <source>
        <dbReference type="ARBA" id="ARBA00022723"/>
    </source>
</evidence>
<dbReference type="GO" id="GO:0004222">
    <property type="term" value="F:metalloendopeptidase activity"/>
    <property type="evidence" value="ECO:0007669"/>
    <property type="project" value="InterPro"/>
</dbReference>
<keyword evidence="13" id="KW-1185">Reference proteome</keyword>
<comment type="similarity">
    <text evidence="2 8">Belongs to the peptidase M16 family.</text>
</comment>
<comment type="cofactor">
    <cofactor evidence="1">
        <name>Zn(2+)</name>
        <dbReference type="ChEBI" id="CHEBI:29105"/>
    </cofactor>
</comment>
<keyword evidence="7" id="KW-0482">Metalloprotease</keyword>
<sequence>MTKTLFIQTLVALSAVCFQAQATPVKIDKTIRYGKLANGMSYYIRHNAQTKGIADFYFAQRVGSILEEPRQRGLAHFLEHMAFNGTVHFPGTDSRPGIVKWCESVGIKFGTNLNAYTSVDRTVYNISAAPVKREGIIDSCLLIMHDWSHSLLLEDKEIDKERGVVQEEWRSRRAGMAMQRLAEEAMPIIYQGSKYADSMPIGDMGIVMNFPYQDLRDYYHKWYRPDLQAVIVVGDIDVDRMEKKIRELFGGIPMPRNAAPRPIFPVPDNERMIVHTAVDKEQPTVNFSLYMKRDVTPMDKRASVENYKDGYLTSLVRMMLNDRLDELTQDSGTPLISASVGDGHFFLANTKDAFEISGVFKEGRVEEGIQAVVGAVQQARQTGFTAAELERGKAVLMNYAKVDYEDRNDRRNADFVEQCVENFLEAEPIIAPEDELELVQALDKTVTIADANRMAQEIITNKNEVATLYAPDKAGVTLPSHDRIRQIVAQAQKSSYAPYAEKAIAEKLVAHLPTPGSIVREKPYKYGYTEITLSNGMRVYAKKTDFETDEILMNVFSKGGKDMYANQDMPNLTYLISGATAGGIGDFTATGLEKKLAGNTADLMPFINDETEGMKGSATKKDLETLFQLAYLYFTAPRRDTAAFNNLMDQQKEFLANACVNPLIAYNDTLHATAYGTDRLESMSQDKLRRVSYDRVMQIYKERFGNAADFSLILTGNIDMDSLRPLLCQYMASLPATGEREDVGRLGARLRDGKITKKFIKSQKTPSTITTIVIKGTMPYSDRNDLLMDAIGQLLRMAYTDKVREDKGGAYNVEVNGSLERHPRNEALLRIAFRTDPKKYDKIIPIIYQQLHLLAKQGPSQADLDKVKAYELKVYHQVLRMNNYWEYVVYNDLYNGVDLDTNFSNIVKETTRDDIKSVLANLLAQGNQIEVTMTSN</sequence>
<accession>A0A2U0UIR5</accession>
<evidence type="ECO:0000259" key="10">
    <source>
        <dbReference type="Pfam" id="PF00675"/>
    </source>
</evidence>
<protein>
    <submittedName>
        <fullName evidence="12">Zinc protease</fullName>
    </submittedName>
</protein>
<dbReference type="PANTHER" id="PTHR43690">
    <property type="entry name" value="NARDILYSIN"/>
    <property type="match status" value="1"/>
</dbReference>
<dbReference type="Gene3D" id="3.30.830.10">
    <property type="entry name" value="Metalloenzyme, LuxS/M16 peptidase-like"/>
    <property type="match status" value="4"/>
</dbReference>
<dbReference type="InterPro" id="IPR011765">
    <property type="entry name" value="Pept_M16_N"/>
</dbReference>
<dbReference type="GO" id="GO:0046872">
    <property type="term" value="F:metal ion binding"/>
    <property type="evidence" value="ECO:0007669"/>
    <property type="project" value="UniProtKB-KW"/>
</dbReference>
<evidence type="ECO:0000256" key="5">
    <source>
        <dbReference type="ARBA" id="ARBA00022801"/>
    </source>
</evidence>
<keyword evidence="5" id="KW-0378">Hydrolase</keyword>
<feature type="signal peptide" evidence="9">
    <location>
        <begin position="1"/>
        <end position="22"/>
    </location>
</feature>
<organism evidence="12 13">
    <name type="scientific">Hallella colorans</name>
    <dbReference type="NCBI Taxonomy" id="1703337"/>
    <lineage>
        <taxon>Bacteria</taxon>
        <taxon>Pseudomonadati</taxon>
        <taxon>Bacteroidota</taxon>
        <taxon>Bacteroidia</taxon>
        <taxon>Bacteroidales</taxon>
        <taxon>Prevotellaceae</taxon>
        <taxon>Hallella</taxon>
    </lineage>
</organism>
<reference evidence="12 13" key="1">
    <citation type="submission" date="2018-05" db="EMBL/GenBank/DDBJ databases">
        <title>Genomic Encyclopedia of Type Strains, Phase IV (KMG-IV): sequencing the most valuable type-strain genomes for metagenomic binning, comparative biology and taxonomic classification.</title>
        <authorList>
            <person name="Goeker M."/>
        </authorList>
    </citation>
    <scope>NUCLEOTIDE SEQUENCE [LARGE SCALE GENOMIC DNA]</scope>
    <source>
        <strain evidence="12 13">DSM 100333</strain>
    </source>
</reference>
<dbReference type="InterPro" id="IPR007863">
    <property type="entry name" value="Peptidase_M16_C"/>
</dbReference>
<proteinExistence type="inferred from homology"/>
<dbReference type="PANTHER" id="PTHR43690:SF34">
    <property type="entry name" value="ZINC PROTEASE PQQL-LIKE"/>
    <property type="match status" value="1"/>
</dbReference>
<dbReference type="EMBL" id="QENY01000004">
    <property type="protein sequence ID" value="PVX57523.1"/>
    <property type="molecule type" value="Genomic_DNA"/>
</dbReference>
<evidence type="ECO:0000256" key="6">
    <source>
        <dbReference type="ARBA" id="ARBA00022833"/>
    </source>
</evidence>
<gene>
    <name evidence="12" type="ORF">C7379_104140</name>
</gene>
<comment type="caution">
    <text evidence="12">The sequence shown here is derived from an EMBL/GenBank/DDBJ whole genome shotgun (WGS) entry which is preliminary data.</text>
</comment>
<dbReference type="Pfam" id="PF05193">
    <property type="entry name" value="Peptidase_M16_C"/>
    <property type="match status" value="2"/>
</dbReference>
<dbReference type="InterPro" id="IPR050626">
    <property type="entry name" value="Peptidase_M16"/>
</dbReference>
<feature type="domain" description="Peptidase M16 N-terminal" evidence="10">
    <location>
        <begin position="62"/>
        <end position="176"/>
    </location>
</feature>
<evidence type="ECO:0000259" key="11">
    <source>
        <dbReference type="Pfam" id="PF05193"/>
    </source>
</evidence>
<keyword evidence="9" id="KW-0732">Signal</keyword>